<dbReference type="GO" id="GO:0033065">
    <property type="term" value="C:Rad51C-XRCC3 complex"/>
    <property type="evidence" value="ECO:0007669"/>
    <property type="project" value="TreeGrafter"/>
</dbReference>
<dbReference type="GO" id="GO:0045003">
    <property type="term" value="P:double-strand break repair via synthesis-dependent strand annealing"/>
    <property type="evidence" value="ECO:0007669"/>
    <property type="project" value="TreeGrafter"/>
</dbReference>
<dbReference type="AlphaFoldDB" id="A0A1B6JSS7"/>
<dbReference type="InterPro" id="IPR020588">
    <property type="entry name" value="RecA_ATP-bd"/>
</dbReference>
<dbReference type="PIRSF" id="PIRSF005856">
    <property type="entry name" value="Rad51"/>
    <property type="match status" value="1"/>
</dbReference>
<accession>A0A1B6JSS7</accession>
<dbReference type="PANTHER" id="PTHR46487:SF1">
    <property type="entry name" value="DNA REPAIR PROTEIN XRCC3"/>
    <property type="match status" value="1"/>
</dbReference>
<name>A0A1B6JSS7_9HEMI</name>
<dbReference type="Gene3D" id="3.40.50.300">
    <property type="entry name" value="P-loop containing nucleotide triphosphate hydrolases"/>
    <property type="match status" value="1"/>
</dbReference>
<keyword evidence="3" id="KW-0227">DNA damage</keyword>
<dbReference type="EMBL" id="GECU01005440">
    <property type="protein sequence ID" value="JAT02267.1"/>
    <property type="molecule type" value="Transcribed_RNA"/>
</dbReference>
<evidence type="ECO:0000256" key="2">
    <source>
        <dbReference type="ARBA" id="ARBA00022741"/>
    </source>
</evidence>
<dbReference type="GO" id="GO:0005524">
    <property type="term" value="F:ATP binding"/>
    <property type="evidence" value="ECO:0007669"/>
    <property type="project" value="UniProtKB-KW"/>
</dbReference>
<evidence type="ECO:0000259" key="7">
    <source>
        <dbReference type="PROSITE" id="PS50162"/>
    </source>
</evidence>
<dbReference type="PROSITE" id="PS50162">
    <property type="entry name" value="RECA_2"/>
    <property type="match status" value="1"/>
</dbReference>
<dbReference type="InterPro" id="IPR016467">
    <property type="entry name" value="DNA_recomb/repair_RecA-like"/>
</dbReference>
<evidence type="ECO:0000256" key="4">
    <source>
        <dbReference type="ARBA" id="ARBA00022840"/>
    </source>
</evidence>
<dbReference type="GO" id="GO:0000722">
    <property type="term" value="P:telomere maintenance via recombination"/>
    <property type="evidence" value="ECO:0007669"/>
    <property type="project" value="TreeGrafter"/>
</dbReference>
<dbReference type="Pfam" id="PF08423">
    <property type="entry name" value="Rad51"/>
    <property type="match status" value="1"/>
</dbReference>
<dbReference type="GO" id="GO:0071140">
    <property type="term" value="P:resolution of mitotic recombination intermediates"/>
    <property type="evidence" value="ECO:0007669"/>
    <property type="project" value="TreeGrafter"/>
</dbReference>
<reference evidence="8" key="1">
    <citation type="submission" date="2015-11" db="EMBL/GenBank/DDBJ databases">
        <title>De novo transcriptome assembly of four potential Pierce s Disease insect vectors from Arizona vineyards.</title>
        <authorList>
            <person name="Tassone E.E."/>
        </authorList>
    </citation>
    <scope>NUCLEOTIDE SEQUENCE</scope>
</reference>
<organism evidence="8">
    <name type="scientific">Homalodisca liturata</name>
    <dbReference type="NCBI Taxonomy" id="320908"/>
    <lineage>
        <taxon>Eukaryota</taxon>
        <taxon>Metazoa</taxon>
        <taxon>Ecdysozoa</taxon>
        <taxon>Arthropoda</taxon>
        <taxon>Hexapoda</taxon>
        <taxon>Insecta</taxon>
        <taxon>Pterygota</taxon>
        <taxon>Neoptera</taxon>
        <taxon>Paraneoptera</taxon>
        <taxon>Hemiptera</taxon>
        <taxon>Auchenorrhyncha</taxon>
        <taxon>Membracoidea</taxon>
        <taxon>Cicadellidae</taxon>
        <taxon>Cicadellinae</taxon>
        <taxon>Proconiini</taxon>
        <taxon>Homalodisca</taxon>
    </lineage>
</organism>
<dbReference type="GO" id="GO:0005657">
    <property type="term" value="C:replication fork"/>
    <property type="evidence" value="ECO:0007669"/>
    <property type="project" value="TreeGrafter"/>
</dbReference>
<keyword evidence="4" id="KW-0067">ATP-binding</keyword>
<evidence type="ECO:0000256" key="1">
    <source>
        <dbReference type="ARBA" id="ARBA00004123"/>
    </source>
</evidence>
<dbReference type="GO" id="GO:0090656">
    <property type="term" value="P:t-circle formation"/>
    <property type="evidence" value="ECO:0007669"/>
    <property type="project" value="TreeGrafter"/>
</dbReference>
<dbReference type="GO" id="GO:0000400">
    <property type="term" value="F:four-way junction DNA binding"/>
    <property type="evidence" value="ECO:0007669"/>
    <property type="project" value="TreeGrafter"/>
</dbReference>
<dbReference type="InterPro" id="IPR047348">
    <property type="entry name" value="XRCC3-like_C"/>
</dbReference>
<evidence type="ECO:0000256" key="3">
    <source>
        <dbReference type="ARBA" id="ARBA00022763"/>
    </source>
</evidence>
<sequence>MSVMELNSQFDELSPKIMEILLRAGLVTDKAILETPECDLLNLGSITLADVKQIYNVVAKRSKPTDFISGDQLVNSCNRRWGRLSTGCSQLDSFLQGGVLTRGITELSGQSGCGKTQLCLQLALTVQLPTTSCGLDAGAVFICTEDRFPSIRLNQLLKTSPVAQKFPNIKFGNNIFVEHIGDTADLMRCVSMRLPQLMKQHRVGLVVVDSVAGVFRADYTTAESLQRARDLRTFASQLHLVANMYNMAVICVNQVSDIRKGEVTQTVPALGLAWANLVTCRLQMFRNNDLRHLQIVFSPHLPQQSCQYTITTAGVVGHLTTM</sequence>
<keyword evidence="2" id="KW-0547">Nucleotide-binding</keyword>
<dbReference type="GO" id="GO:0140664">
    <property type="term" value="F:ATP-dependent DNA damage sensor activity"/>
    <property type="evidence" value="ECO:0007669"/>
    <property type="project" value="InterPro"/>
</dbReference>
<comment type="subcellular location">
    <subcellularLocation>
        <location evidence="1">Nucleus</location>
    </subcellularLocation>
</comment>
<dbReference type="PANTHER" id="PTHR46487">
    <property type="entry name" value="DNA REPAIR PROTEIN XRCC3"/>
    <property type="match status" value="1"/>
</dbReference>
<keyword evidence="5" id="KW-0234">DNA repair</keyword>
<keyword evidence="6" id="KW-0539">Nucleus</keyword>
<evidence type="ECO:0000313" key="8">
    <source>
        <dbReference type="EMBL" id="JAT02267.1"/>
    </source>
</evidence>
<evidence type="ECO:0000256" key="5">
    <source>
        <dbReference type="ARBA" id="ARBA00023204"/>
    </source>
</evidence>
<evidence type="ECO:0000256" key="6">
    <source>
        <dbReference type="ARBA" id="ARBA00023242"/>
    </source>
</evidence>
<dbReference type="InterPro" id="IPR013632">
    <property type="entry name" value="Rad51_C"/>
</dbReference>
<dbReference type="CDD" id="cd19491">
    <property type="entry name" value="XRCC3"/>
    <property type="match status" value="1"/>
</dbReference>
<dbReference type="SUPFAM" id="SSF52540">
    <property type="entry name" value="P-loop containing nucleoside triphosphate hydrolases"/>
    <property type="match status" value="1"/>
</dbReference>
<feature type="domain" description="RecA family profile 1" evidence="7">
    <location>
        <begin position="80"/>
        <end position="255"/>
    </location>
</feature>
<protein>
    <recommendedName>
        <fullName evidence="7">RecA family profile 1 domain-containing protein</fullName>
    </recommendedName>
</protein>
<gene>
    <name evidence="8" type="ORF">g.6716</name>
</gene>
<dbReference type="InterPro" id="IPR027417">
    <property type="entry name" value="P-loop_NTPase"/>
</dbReference>
<proteinExistence type="predicted"/>